<dbReference type="HOGENOM" id="CLU_1957268_0_0_6"/>
<protein>
    <recommendedName>
        <fullName evidence="3">DUF5666 domain-containing protein</fullName>
    </recommendedName>
</protein>
<evidence type="ECO:0008006" key="3">
    <source>
        <dbReference type="Google" id="ProtNLM"/>
    </source>
</evidence>
<dbReference type="Proteomes" id="UP000028839">
    <property type="component" value="Unassembled WGS sequence"/>
</dbReference>
<sequence>MLKKLSCLGIAIFLILSIPLSQGESHERYEKFIPINYALGMDEKYTATGSIVAVDKEEKIVTISANSESHAYKVTDDTKIWLDRSQIKAKNMEGSLTDLKKGLKAEIKIYSTEDKAVAKWIKVQIINN</sequence>
<evidence type="ECO:0000313" key="2">
    <source>
        <dbReference type="Proteomes" id="UP000028839"/>
    </source>
</evidence>
<organism evidence="1 2">
    <name type="scientific">Nitrosococcus oceani C-27</name>
    <dbReference type="NCBI Taxonomy" id="314279"/>
    <lineage>
        <taxon>Bacteria</taxon>
        <taxon>Pseudomonadati</taxon>
        <taxon>Pseudomonadota</taxon>
        <taxon>Gammaproteobacteria</taxon>
        <taxon>Chromatiales</taxon>
        <taxon>Chromatiaceae</taxon>
        <taxon>Nitrosococcus</taxon>
    </lineage>
</organism>
<name>A0A0E2Z1B7_9GAMM</name>
<dbReference type="OrthoDB" id="5771763at2"/>
<dbReference type="AlphaFoldDB" id="A0A0E2Z1B7"/>
<evidence type="ECO:0000313" key="1">
    <source>
        <dbReference type="EMBL" id="KFI19299.1"/>
    </source>
</evidence>
<proteinExistence type="predicted"/>
<accession>A0A0E2Z1B7</accession>
<dbReference type="EMBL" id="JPGN01000056">
    <property type="protein sequence ID" value="KFI19299.1"/>
    <property type="molecule type" value="Genomic_DNA"/>
</dbReference>
<comment type="caution">
    <text evidence="1">The sequence shown here is derived from an EMBL/GenBank/DDBJ whole genome shotgun (WGS) entry which is preliminary data.</text>
</comment>
<reference evidence="1 2" key="1">
    <citation type="submission" date="2014-07" db="EMBL/GenBank/DDBJ databases">
        <title>Comparative analysis of Nitrosococcus oceani genome inventories of strains from Pacific and Atlantic gyres.</title>
        <authorList>
            <person name="Lim C.K."/>
            <person name="Wang L."/>
            <person name="Sayavedra-Soto L.A."/>
            <person name="Klotz M.G."/>
        </authorList>
    </citation>
    <scope>NUCLEOTIDE SEQUENCE [LARGE SCALE GENOMIC DNA]</scope>
    <source>
        <strain evidence="1 2">C-27</strain>
    </source>
</reference>
<gene>
    <name evidence="1" type="ORF">IB75_09520</name>
</gene>